<reference evidence="10 11" key="1">
    <citation type="journal article" date="2024" name="bioRxiv">
        <title>Comparative genomics of Cryptococcus and Kwoniella reveals pathogenesis evolution and contrasting karyotype dynamics via intercentromeric recombination or chromosome fusion.</title>
        <authorList>
            <person name="Coelho M.A."/>
            <person name="David-Palma M."/>
            <person name="Shea T."/>
            <person name="Bowers K."/>
            <person name="McGinley-Smith S."/>
            <person name="Mohammad A.W."/>
            <person name="Gnirke A."/>
            <person name="Yurkov A.M."/>
            <person name="Nowrousian M."/>
            <person name="Sun S."/>
            <person name="Cuomo C.A."/>
            <person name="Heitman J."/>
        </authorList>
    </citation>
    <scope>NUCLEOTIDE SEQUENCE [LARGE SCALE GENOMIC DNA]</scope>
    <source>
        <strain evidence="10 11">CBS 13917</strain>
    </source>
</reference>
<keyword evidence="6" id="KW-0804">Transcription</keyword>
<protein>
    <recommendedName>
        <fullName evidence="9">Transcription elongation factor Eaf N-terminal domain-containing protein</fullName>
    </recommendedName>
</protein>
<evidence type="ECO:0000313" key="11">
    <source>
        <dbReference type="Proteomes" id="UP001388673"/>
    </source>
</evidence>
<keyword evidence="3" id="KW-0597">Phosphoprotein</keyword>
<evidence type="ECO:0000256" key="4">
    <source>
        <dbReference type="ARBA" id="ARBA00023015"/>
    </source>
</evidence>
<dbReference type="EMBL" id="JBCAWK010000005">
    <property type="protein sequence ID" value="KAK8858502.1"/>
    <property type="molecule type" value="Genomic_DNA"/>
</dbReference>
<feature type="compositionally biased region" description="Acidic residues" evidence="8">
    <location>
        <begin position="324"/>
        <end position="345"/>
    </location>
</feature>
<accession>A0AAW0YNI6</accession>
<dbReference type="PANTHER" id="PTHR15970">
    <property type="entry name" value="ELL-ASSOCIATED FACTOR EAF"/>
    <property type="match status" value="1"/>
</dbReference>
<feature type="compositionally biased region" description="Low complexity" evidence="8">
    <location>
        <begin position="250"/>
        <end position="261"/>
    </location>
</feature>
<dbReference type="Pfam" id="PF09816">
    <property type="entry name" value="EAF"/>
    <property type="match status" value="1"/>
</dbReference>
<feature type="compositionally biased region" description="Polar residues" evidence="8">
    <location>
        <begin position="192"/>
        <end position="202"/>
    </location>
</feature>
<proteinExistence type="inferred from homology"/>
<dbReference type="AlphaFoldDB" id="A0AAW0YNI6"/>
<evidence type="ECO:0000256" key="2">
    <source>
        <dbReference type="ARBA" id="ARBA00007798"/>
    </source>
</evidence>
<dbReference type="GO" id="GO:0006368">
    <property type="term" value="P:transcription elongation by RNA polymerase II"/>
    <property type="evidence" value="ECO:0007669"/>
    <property type="project" value="InterPro"/>
</dbReference>
<name>A0AAW0YNI6_9TREE</name>
<gene>
    <name evidence="10" type="ORF">IAR55_002729</name>
</gene>
<organism evidence="10 11">
    <name type="scientific">Kwoniella newhampshirensis</name>
    <dbReference type="NCBI Taxonomy" id="1651941"/>
    <lineage>
        <taxon>Eukaryota</taxon>
        <taxon>Fungi</taxon>
        <taxon>Dikarya</taxon>
        <taxon>Basidiomycota</taxon>
        <taxon>Agaricomycotina</taxon>
        <taxon>Tremellomycetes</taxon>
        <taxon>Tremellales</taxon>
        <taxon>Cryptococcaceae</taxon>
        <taxon>Kwoniella</taxon>
    </lineage>
</organism>
<keyword evidence="11" id="KW-1185">Reference proteome</keyword>
<dbReference type="KEGG" id="kne:92179987"/>
<dbReference type="GO" id="GO:0032783">
    <property type="term" value="C:super elongation complex"/>
    <property type="evidence" value="ECO:0007669"/>
    <property type="project" value="InterPro"/>
</dbReference>
<dbReference type="RefSeq" id="XP_066803343.1">
    <property type="nucleotide sequence ID" value="XM_066945842.1"/>
</dbReference>
<evidence type="ECO:0000259" key="9">
    <source>
        <dbReference type="Pfam" id="PF09816"/>
    </source>
</evidence>
<dbReference type="GO" id="GO:0003711">
    <property type="term" value="F:transcription elongation factor activity"/>
    <property type="evidence" value="ECO:0007669"/>
    <property type="project" value="TreeGrafter"/>
</dbReference>
<dbReference type="PANTHER" id="PTHR15970:SF2">
    <property type="entry name" value="ELL-ASSOCIATED FACTOR EAF"/>
    <property type="match status" value="1"/>
</dbReference>
<evidence type="ECO:0000256" key="6">
    <source>
        <dbReference type="ARBA" id="ARBA00023163"/>
    </source>
</evidence>
<dbReference type="InterPro" id="IPR027093">
    <property type="entry name" value="EAF_fam"/>
</dbReference>
<dbReference type="GeneID" id="92179987"/>
<comment type="similarity">
    <text evidence="2">Belongs to the EAF family.</text>
</comment>
<feature type="compositionally biased region" description="Acidic residues" evidence="8">
    <location>
        <begin position="287"/>
        <end position="314"/>
    </location>
</feature>
<feature type="domain" description="Transcription elongation factor Eaf N-terminal" evidence="9">
    <location>
        <begin position="22"/>
        <end position="121"/>
    </location>
</feature>
<keyword evidence="4" id="KW-0805">Transcription regulation</keyword>
<evidence type="ECO:0000256" key="1">
    <source>
        <dbReference type="ARBA" id="ARBA00004123"/>
    </source>
</evidence>
<comment type="caution">
    <text evidence="10">The sequence shown here is derived from an EMBL/GenBank/DDBJ whole genome shotgun (WGS) entry which is preliminary data.</text>
</comment>
<dbReference type="InterPro" id="IPR019194">
    <property type="entry name" value="Tscrpt_elong_fac_Eaf_N"/>
</dbReference>
<feature type="compositionally biased region" description="Low complexity" evidence="8">
    <location>
        <begin position="268"/>
        <end position="281"/>
    </location>
</feature>
<dbReference type="Proteomes" id="UP001388673">
    <property type="component" value="Unassembled WGS sequence"/>
</dbReference>
<feature type="compositionally biased region" description="Polar residues" evidence="8">
    <location>
        <begin position="160"/>
        <end position="172"/>
    </location>
</feature>
<evidence type="ECO:0000256" key="7">
    <source>
        <dbReference type="ARBA" id="ARBA00023242"/>
    </source>
</evidence>
<evidence type="ECO:0000313" key="10">
    <source>
        <dbReference type="EMBL" id="KAK8858502.1"/>
    </source>
</evidence>
<sequence length="367" mass="39146">MASGAASETLTELPKGTFPLVFSAGLNQQLGVGKRRREEDQLLAFRYNFKPASVTRDTPGVYQSHSSGGRVTFDTSNGRQVFEVREEASRPRECVLIYDEATQSFTLHPLPSTLHLTLDRNASASLNARHSPSQASSASSSSIPLARRQIAKEELDEEQSSFSSGGTRQEVSSMVGAADDTPRPASNKKAKTSLSNTNKPSVRSSASAGTSGAGSRATNGGKGLPRKRPLESAPIPVLTNPPRATKTKGKATSATATSKTTNARGKKAAPAVVVAPITPTKFKSAEFIEDSDEETAGAGEDENEEEDDEEEDEFANLLGKSLAEADDEDEDEEEESDDEDEDDELGGARLVVRDQGVPILDDGSEWI</sequence>
<evidence type="ECO:0000256" key="5">
    <source>
        <dbReference type="ARBA" id="ARBA00023159"/>
    </source>
</evidence>
<keyword evidence="7" id="KW-0539">Nucleus</keyword>
<evidence type="ECO:0000256" key="3">
    <source>
        <dbReference type="ARBA" id="ARBA00022553"/>
    </source>
</evidence>
<keyword evidence="5" id="KW-0010">Activator</keyword>
<feature type="region of interest" description="Disordered" evidence="8">
    <location>
        <begin position="125"/>
        <end position="367"/>
    </location>
</feature>
<feature type="compositionally biased region" description="Low complexity" evidence="8">
    <location>
        <begin position="203"/>
        <end position="219"/>
    </location>
</feature>
<evidence type="ECO:0000256" key="8">
    <source>
        <dbReference type="SAM" id="MobiDB-lite"/>
    </source>
</evidence>
<comment type="subcellular location">
    <subcellularLocation>
        <location evidence="1">Nucleus</location>
    </subcellularLocation>
</comment>
<feature type="compositionally biased region" description="Low complexity" evidence="8">
    <location>
        <begin position="131"/>
        <end position="142"/>
    </location>
</feature>